<dbReference type="Proteomes" id="UP000006054">
    <property type="component" value="Chromosome"/>
</dbReference>
<dbReference type="EMBL" id="CP003345">
    <property type="protein sequence ID" value="AFM05878.1"/>
    <property type="molecule type" value="Genomic_DNA"/>
</dbReference>
<dbReference type="Pfam" id="PF14317">
    <property type="entry name" value="YcxB"/>
    <property type="match status" value="1"/>
</dbReference>
<feature type="transmembrane region" description="Helical" evidence="1">
    <location>
        <begin position="51"/>
        <end position="69"/>
    </location>
</feature>
<proteinExistence type="predicted"/>
<organism evidence="3 4">
    <name type="scientific">Bernardetia litoralis (strain ATCC 23117 / DSM 6794 / NBRC 15988 / NCIMB 1366 / Fx l1 / Sio-4)</name>
    <name type="common">Flexibacter litoralis</name>
    <dbReference type="NCBI Taxonomy" id="880071"/>
    <lineage>
        <taxon>Bacteria</taxon>
        <taxon>Pseudomonadati</taxon>
        <taxon>Bacteroidota</taxon>
        <taxon>Cytophagia</taxon>
        <taxon>Cytophagales</taxon>
        <taxon>Bernardetiaceae</taxon>
        <taxon>Bernardetia</taxon>
    </lineage>
</organism>
<dbReference type="STRING" id="880071.Fleli_3559"/>
<dbReference type="PATRIC" id="fig|880071.3.peg.3566"/>
<evidence type="ECO:0000256" key="1">
    <source>
        <dbReference type="SAM" id="Phobius"/>
    </source>
</evidence>
<keyword evidence="1" id="KW-1133">Transmembrane helix</keyword>
<keyword evidence="1" id="KW-0472">Membrane</keyword>
<protein>
    <recommendedName>
        <fullName evidence="2">YcxB-like C-terminal domain-containing protein</fullName>
    </recommendedName>
</protein>
<evidence type="ECO:0000313" key="3">
    <source>
        <dbReference type="EMBL" id="AFM05878.1"/>
    </source>
</evidence>
<dbReference type="HOGENOM" id="CLU_1472983_0_0_10"/>
<feature type="transmembrane region" description="Helical" evidence="1">
    <location>
        <begin position="27"/>
        <end position="45"/>
    </location>
</feature>
<dbReference type="InterPro" id="IPR025588">
    <property type="entry name" value="YcxB-like_C"/>
</dbReference>
<dbReference type="eggNOG" id="ENOG502ZAHP">
    <property type="taxonomic scope" value="Bacteria"/>
</dbReference>
<evidence type="ECO:0000313" key="4">
    <source>
        <dbReference type="Proteomes" id="UP000006054"/>
    </source>
</evidence>
<dbReference type="OrthoDB" id="1352552at2"/>
<dbReference type="RefSeq" id="WP_014799303.1">
    <property type="nucleotide sequence ID" value="NC_018018.1"/>
</dbReference>
<dbReference type="AlphaFoldDB" id="I4APJ3"/>
<keyword evidence="4" id="KW-1185">Reference proteome</keyword>
<gene>
    <name evidence="3" type="ordered locus">Fleli_3559</name>
</gene>
<evidence type="ECO:0000259" key="2">
    <source>
        <dbReference type="Pfam" id="PF14317"/>
    </source>
</evidence>
<reference evidence="4" key="1">
    <citation type="submission" date="2012-06" db="EMBL/GenBank/DDBJ databases">
        <title>The complete genome of Flexibacter litoralis DSM 6794.</title>
        <authorList>
            <person name="Lucas S."/>
            <person name="Copeland A."/>
            <person name="Lapidus A."/>
            <person name="Glavina del Rio T."/>
            <person name="Dalin E."/>
            <person name="Tice H."/>
            <person name="Bruce D."/>
            <person name="Goodwin L."/>
            <person name="Pitluck S."/>
            <person name="Peters L."/>
            <person name="Ovchinnikova G."/>
            <person name="Lu M."/>
            <person name="Kyrpides N."/>
            <person name="Mavromatis K."/>
            <person name="Ivanova N."/>
            <person name="Brettin T."/>
            <person name="Detter J.C."/>
            <person name="Han C."/>
            <person name="Larimer F."/>
            <person name="Land M."/>
            <person name="Hauser L."/>
            <person name="Markowitz V."/>
            <person name="Cheng J.-F."/>
            <person name="Hugenholtz P."/>
            <person name="Woyke T."/>
            <person name="Wu D."/>
            <person name="Spring S."/>
            <person name="Lang E."/>
            <person name="Kopitz M."/>
            <person name="Brambilla E."/>
            <person name="Klenk H.-P."/>
            <person name="Eisen J.A."/>
        </authorList>
    </citation>
    <scope>NUCLEOTIDE SEQUENCE [LARGE SCALE GENOMIC DNA]</scope>
    <source>
        <strain evidence="4">ATCC 23117 / DSM 6794 / NBRC 15988 / NCIMB 1366 / Sio-4</strain>
    </source>
</reference>
<sequence length="163" mass="19679">MIVKTKKYKIDPDIYVKISFVNALKEWWWVWFIPPAIFLIFLAFGLWGWGLGVALVLSGLYLLFWYIQFKGLTMHEKSKPLFDKYAYDINSQRIMMMVDAKRGSEIKWDKVIKIEKREEAFVLYLSKFEFLYFPFNIFKSENEIKFVETIIRRKGYLNTEIKK</sequence>
<name>I4APJ3_BERLS</name>
<dbReference type="KEGG" id="fli:Fleli_3559"/>
<feature type="domain" description="YcxB-like C-terminal" evidence="2">
    <location>
        <begin position="104"/>
        <end position="150"/>
    </location>
</feature>
<accession>I4APJ3</accession>
<keyword evidence="1" id="KW-0812">Transmembrane</keyword>